<keyword evidence="3" id="KW-1185">Reference proteome</keyword>
<organism evidence="2 3">
    <name type="scientific">Solanum tuberosum</name>
    <name type="common">Potato</name>
    <dbReference type="NCBI Taxonomy" id="4113"/>
    <lineage>
        <taxon>Eukaryota</taxon>
        <taxon>Viridiplantae</taxon>
        <taxon>Streptophyta</taxon>
        <taxon>Embryophyta</taxon>
        <taxon>Tracheophyta</taxon>
        <taxon>Spermatophyta</taxon>
        <taxon>Magnoliopsida</taxon>
        <taxon>eudicotyledons</taxon>
        <taxon>Gunneridae</taxon>
        <taxon>Pentapetalae</taxon>
        <taxon>asterids</taxon>
        <taxon>lamiids</taxon>
        <taxon>Solanales</taxon>
        <taxon>Solanaceae</taxon>
        <taxon>Solanoideae</taxon>
        <taxon>Solaneae</taxon>
        <taxon>Solanum</taxon>
    </lineage>
</organism>
<comment type="caution">
    <text evidence="2">The sequence shown here is derived from an EMBL/GenBank/DDBJ whole genome shotgun (WGS) entry which is preliminary data.</text>
</comment>
<evidence type="ECO:0000256" key="1">
    <source>
        <dbReference type="SAM" id="Coils"/>
    </source>
</evidence>
<accession>A0ABQ7WCC6</accession>
<dbReference type="Proteomes" id="UP000826656">
    <property type="component" value="Unassembled WGS sequence"/>
</dbReference>
<protein>
    <recommendedName>
        <fullName evidence="4">Charged multivesicular body protein 3</fullName>
    </recommendedName>
</protein>
<dbReference type="EMBL" id="JAIVGD010000003">
    <property type="protein sequence ID" value="KAH0777916.1"/>
    <property type="molecule type" value="Genomic_DNA"/>
</dbReference>
<sequence length="283" mass="32127">MEKVMNILKPKPNPQQILRDWQRRLRQECRNIERQIRDIQREEKNVQKAIKEAAKRNDMGSAKALAKEIVRSKKTVNRLYENKAQLNSISMHLGESVAIARTVGHLSKSAEVMKLVNNLMKAPEVAMTMQEFSKEMTKAGVMEEMVNDAVDSALDSEDMEEEIEEEVEKVLTAIAGETTAQLPEAVRKEKLKQPAQAVEDAEDDEEDLEELRERLAKVNGLKFDFRFSSQGRDAKVLLIAMLLGLSKNADAPMLDSPKTQKWTTFEGFDMHPVAFLKSLSNID</sequence>
<evidence type="ECO:0008006" key="4">
    <source>
        <dbReference type="Google" id="ProtNLM"/>
    </source>
</evidence>
<keyword evidence="1" id="KW-0175">Coiled coil</keyword>
<proteinExistence type="predicted"/>
<dbReference type="Pfam" id="PF03357">
    <property type="entry name" value="Snf7"/>
    <property type="match status" value="1"/>
</dbReference>
<feature type="coiled-coil region" evidence="1">
    <location>
        <begin position="18"/>
        <end position="56"/>
    </location>
</feature>
<dbReference type="InterPro" id="IPR005024">
    <property type="entry name" value="Snf7_fam"/>
</dbReference>
<name>A0ABQ7WCC6_SOLTU</name>
<reference evidence="2 3" key="1">
    <citation type="journal article" date="2021" name="bioRxiv">
        <title>Chromosome-scale and haplotype-resolved genome assembly of a tetraploid potato cultivar.</title>
        <authorList>
            <person name="Sun H."/>
            <person name="Jiao W.-B."/>
            <person name="Krause K."/>
            <person name="Campoy J.A."/>
            <person name="Goel M."/>
            <person name="Folz-Donahue K."/>
            <person name="Kukat C."/>
            <person name="Huettel B."/>
            <person name="Schneeberger K."/>
        </authorList>
    </citation>
    <scope>NUCLEOTIDE SEQUENCE [LARGE SCALE GENOMIC DNA]</scope>
    <source>
        <strain evidence="2">SolTubOtavaFocal</strain>
        <tissue evidence="2">Leaves</tissue>
    </source>
</reference>
<dbReference type="Gene3D" id="6.10.140.1230">
    <property type="match status" value="1"/>
</dbReference>
<dbReference type="PANTHER" id="PTHR10476">
    <property type="entry name" value="CHARGED MULTIVESICULAR BODY PROTEIN"/>
    <property type="match status" value="1"/>
</dbReference>
<evidence type="ECO:0000313" key="3">
    <source>
        <dbReference type="Proteomes" id="UP000826656"/>
    </source>
</evidence>
<evidence type="ECO:0000313" key="2">
    <source>
        <dbReference type="EMBL" id="KAH0777916.1"/>
    </source>
</evidence>
<gene>
    <name evidence="2" type="ORF">KY290_009327</name>
</gene>